<dbReference type="OrthoDB" id="10380686at2759"/>
<accession>A0A0A2IQG7</accession>
<dbReference type="Proteomes" id="UP000030143">
    <property type="component" value="Unassembled WGS sequence"/>
</dbReference>
<gene>
    <name evidence="2" type="ORF">PEX2_035720</name>
</gene>
<feature type="compositionally biased region" description="Basic and acidic residues" evidence="1">
    <location>
        <begin position="59"/>
        <end position="68"/>
    </location>
</feature>
<dbReference type="HOGENOM" id="CLU_2655250_0_0_1"/>
<sequence>MRPHKRLGNYGHYVGLVSDRMPSGEGCIRLVSTGPPRNHADTDVQGIESHQPSLKAQGKSKDGCKIGRDASLSKGY</sequence>
<reference evidence="2 3" key="1">
    <citation type="journal article" date="2015" name="Mol. Plant Microbe Interact.">
        <title>Genome, transcriptome, and functional analyses of Penicillium expansum provide new insights into secondary metabolism and pathogenicity.</title>
        <authorList>
            <person name="Ballester A.R."/>
            <person name="Marcet-Houben M."/>
            <person name="Levin E."/>
            <person name="Sela N."/>
            <person name="Selma-Lazaro C."/>
            <person name="Carmona L."/>
            <person name="Wisniewski M."/>
            <person name="Droby S."/>
            <person name="Gonzalez-Candelas L."/>
            <person name="Gabaldon T."/>
        </authorList>
    </citation>
    <scope>NUCLEOTIDE SEQUENCE [LARGE SCALE GENOMIC DNA]</scope>
    <source>
        <strain evidence="2 3">MD-8</strain>
    </source>
</reference>
<dbReference type="VEuPathDB" id="FungiDB:PEXP_057320"/>
<organism evidence="2 3">
    <name type="scientific">Penicillium expansum</name>
    <name type="common">Blue mold rot fungus</name>
    <dbReference type="NCBI Taxonomy" id="27334"/>
    <lineage>
        <taxon>Eukaryota</taxon>
        <taxon>Fungi</taxon>
        <taxon>Dikarya</taxon>
        <taxon>Ascomycota</taxon>
        <taxon>Pezizomycotina</taxon>
        <taxon>Eurotiomycetes</taxon>
        <taxon>Eurotiomycetidae</taxon>
        <taxon>Eurotiales</taxon>
        <taxon>Aspergillaceae</taxon>
        <taxon>Penicillium</taxon>
    </lineage>
</organism>
<comment type="caution">
    <text evidence="2">The sequence shown here is derived from an EMBL/GenBank/DDBJ whole genome shotgun (WGS) entry which is preliminary data.</text>
</comment>
<dbReference type="EMBL" id="JQFZ01000082">
    <property type="protein sequence ID" value="KGO60065.1"/>
    <property type="molecule type" value="Genomic_DNA"/>
</dbReference>
<feature type="region of interest" description="Disordered" evidence="1">
    <location>
        <begin position="34"/>
        <end position="76"/>
    </location>
</feature>
<evidence type="ECO:0000313" key="3">
    <source>
        <dbReference type="Proteomes" id="UP000030143"/>
    </source>
</evidence>
<dbReference type="RefSeq" id="XP_016601139.1">
    <property type="nucleotide sequence ID" value="XM_016740847.1"/>
</dbReference>
<keyword evidence="3" id="KW-1185">Reference proteome</keyword>
<dbReference type="GeneID" id="27676266"/>
<name>A0A0A2IQG7_PENEN</name>
<evidence type="ECO:0000313" key="2">
    <source>
        <dbReference type="EMBL" id="KGO60065.1"/>
    </source>
</evidence>
<dbReference type="AlphaFoldDB" id="A0A0A2IQG7"/>
<protein>
    <submittedName>
        <fullName evidence="2">Uncharacterized protein</fullName>
    </submittedName>
</protein>
<proteinExistence type="predicted"/>
<evidence type="ECO:0000256" key="1">
    <source>
        <dbReference type="SAM" id="MobiDB-lite"/>
    </source>
</evidence>